<dbReference type="InterPro" id="IPR011006">
    <property type="entry name" value="CheY-like_superfamily"/>
</dbReference>
<evidence type="ECO:0000313" key="14">
    <source>
        <dbReference type="EMBL" id="MFK2855721.1"/>
    </source>
</evidence>
<dbReference type="PROSITE" id="PS50113">
    <property type="entry name" value="PAC"/>
    <property type="match status" value="2"/>
</dbReference>
<feature type="domain" description="PAC" evidence="13">
    <location>
        <begin position="90"/>
        <end position="142"/>
    </location>
</feature>
<dbReference type="Gene3D" id="1.10.287.130">
    <property type="match status" value="1"/>
</dbReference>
<proteinExistence type="predicted"/>
<dbReference type="Pfam" id="PF00072">
    <property type="entry name" value="Response_reg"/>
    <property type="match status" value="1"/>
</dbReference>
<dbReference type="InterPro" id="IPR001789">
    <property type="entry name" value="Sig_transdc_resp-reg_receiver"/>
</dbReference>
<dbReference type="PROSITE" id="PS50109">
    <property type="entry name" value="HIS_KIN"/>
    <property type="match status" value="1"/>
</dbReference>
<feature type="domain" description="PAS" evidence="12">
    <location>
        <begin position="20"/>
        <end position="53"/>
    </location>
</feature>
<evidence type="ECO:0000259" key="13">
    <source>
        <dbReference type="PROSITE" id="PS50113"/>
    </source>
</evidence>
<evidence type="ECO:0000256" key="3">
    <source>
        <dbReference type="ARBA" id="ARBA00022553"/>
    </source>
</evidence>
<reference evidence="14 15" key="1">
    <citation type="submission" date="2020-10" db="EMBL/GenBank/DDBJ databases">
        <title>Phylogeny of dyella-like bacteria.</title>
        <authorList>
            <person name="Fu J."/>
        </authorList>
    </citation>
    <scope>NUCLEOTIDE SEQUENCE [LARGE SCALE GENOMIC DNA]</scope>
    <source>
        <strain evidence="14 15">DHG40</strain>
    </source>
</reference>
<evidence type="ECO:0000256" key="4">
    <source>
        <dbReference type="ARBA" id="ARBA00022679"/>
    </source>
</evidence>
<dbReference type="EMBL" id="JADIKI010000023">
    <property type="protein sequence ID" value="MFK2855721.1"/>
    <property type="molecule type" value="Genomic_DNA"/>
</dbReference>
<evidence type="ECO:0000256" key="8">
    <source>
        <dbReference type="ARBA" id="ARBA00023012"/>
    </source>
</evidence>
<dbReference type="Gene3D" id="3.30.565.10">
    <property type="entry name" value="Histidine kinase-like ATPase, C-terminal domain"/>
    <property type="match status" value="1"/>
</dbReference>
<dbReference type="RefSeq" id="WP_380013093.1">
    <property type="nucleotide sequence ID" value="NZ_JADIKI010000023.1"/>
</dbReference>
<evidence type="ECO:0000259" key="12">
    <source>
        <dbReference type="PROSITE" id="PS50112"/>
    </source>
</evidence>
<dbReference type="Pfam" id="PF02518">
    <property type="entry name" value="HATPase_c"/>
    <property type="match status" value="1"/>
</dbReference>
<dbReference type="Gene3D" id="3.30.450.20">
    <property type="entry name" value="PAS domain"/>
    <property type="match status" value="3"/>
</dbReference>
<dbReference type="SUPFAM" id="SSF55874">
    <property type="entry name" value="ATPase domain of HSP90 chaperone/DNA topoisomerase II/histidine kinase"/>
    <property type="match status" value="1"/>
</dbReference>
<dbReference type="Gene3D" id="3.40.50.2300">
    <property type="match status" value="1"/>
</dbReference>
<dbReference type="InterPro" id="IPR013767">
    <property type="entry name" value="PAS_fold"/>
</dbReference>
<dbReference type="InterPro" id="IPR000700">
    <property type="entry name" value="PAS-assoc_C"/>
</dbReference>
<organism evidence="14 15">
    <name type="scientific">Dyella humi</name>
    <dbReference type="NCBI Taxonomy" id="1770547"/>
    <lineage>
        <taxon>Bacteria</taxon>
        <taxon>Pseudomonadati</taxon>
        <taxon>Pseudomonadota</taxon>
        <taxon>Gammaproteobacteria</taxon>
        <taxon>Lysobacterales</taxon>
        <taxon>Rhodanobacteraceae</taxon>
        <taxon>Dyella</taxon>
    </lineage>
</organism>
<evidence type="ECO:0000256" key="9">
    <source>
        <dbReference type="PROSITE-ProRule" id="PRU00169"/>
    </source>
</evidence>
<feature type="domain" description="PAS" evidence="12">
    <location>
        <begin position="167"/>
        <end position="240"/>
    </location>
</feature>
<feature type="domain" description="PAC" evidence="13">
    <location>
        <begin position="242"/>
        <end position="293"/>
    </location>
</feature>
<evidence type="ECO:0000256" key="1">
    <source>
        <dbReference type="ARBA" id="ARBA00000085"/>
    </source>
</evidence>
<keyword evidence="8" id="KW-0902">Two-component regulatory system</keyword>
<dbReference type="InterPro" id="IPR003661">
    <property type="entry name" value="HisK_dim/P_dom"/>
</dbReference>
<evidence type="ECO:0000256" key="7">
    <source>
        <dbReference type="ARBA" id="ARBA00022840"/>
    </source>
</evidence>
<dbReference type="Pfam" id="PF08448">
    <property type="entry name" value="PAS_4"/>
    <property type="match status" value="1"/>
</dbReference>
<dbReference type="Pfam" id="PF00989">
    <property type="entry name" value="PAS"/>
    <property type="match status" value="1"/>
</dbReference>
<dbReference type="PRINTS" id="PR00344">
    <property type="entry name" value="BCTRLSENSOR"/>
</dbReference>
<dbReference type="EC" id="2.7.13.3" evidence="2"/>
<keyword evidence="6" id="KW-0418">Kinase</keyword>
<dbReference type="Pfam" id="PF13426">
    <property type="entry name" value="PAS_9"/>
    <property type="match status" value="1"/>
</dbReference>
<gene>
    <name evidence="14" type="ORF">ISP18_14060</name>
</gene>
<dbReference type="PANTHER" id="PTHR43065">
    <property type="entry name" value="SENSOR HISTIDINE KINASE"/>
    <property type="match status" value="1"/>
</dbReference>
<keyword evidence="15" id="KW-1185">Reference proteome</keyword>
<dbReference type="PROSITE" id="PS50110">
    <property type="entry name" value="RESPONSE_REGULATORY"/>
    <property type="match status" value="1"/>
</dbReference>
<dbReference type="Proteomes" id="UP001620409">
    <property type="component" value="Unassembled WGS sequence"/>
</dbReference>
<evidence type="ECO:0000313" key="15">
    <source>
        <dbReference type="Proteomes" id="UP001620409"/>
    </source>
</evidence>
<dbReference type="SMART" id="SM00387">
    <property type="entry name" value="HATPase_c"/>
    <property type="match status" value="1"/>
</dbReference>
<dbReference type="PANTHER" id="PTHR43065:SF42">
    <property type="entry name" value="TWO-COMPONENT SENSOR PPRA"/>
    <property type="match status" value="1"/>
</dbReference>
<name>A0ABW8IKH5_9GAMM</name>
<comment type="caution">
    <text evidence="14">The sequence shown here is derived from an EMBL/GenBank/DDBJ whole genome shotgun (WGS) entry which is preliminary data.</text>
</comment>
<feature type="domain" description="Histidine kinase" evidence="10">
    <location>
        <begin position="431"/>
        <end position="655"/>
    </location>
</feature>
<dbReference type="InterPro" id="IPR005467">
    <property type="entry name" value="His_kinase_dom"/>
</dbReference>
<dbReference type="InterPro" id="IPR000014">
    <property type="entry name" value="PAS"/>
</dbReference>
<dbReference type="SMART" id="SM00388">
    <property type="entry name" value="HisKA"/>
    <property type="match status" value="1"/>
</dbReference>
<dbReference type="SMART" id="SM00091">
    <property type="entry name" value="PAS"/>
    <property type="match status" value="3"/>
</dbReference>
<keyword evidence="7" id="KW-0067">ATP-binding</keyword>
<keyword evidence="4" id="KW-0808">Transferase</keyword>
<dbReference type="InterPro" id="IPR036097">
    <property type="entry name" value="HisK_dim/P_sf"/>
</dbReference>
<keyword evidence="3 9" id="KW-0597">Phosphoprotein</keyword>
<protein>
    <recommendedName>
        <fullName evidence="2">histidine kinase</fullName>
        <ecNumber evidence="2">2.7.13.3</ecNumber>
    </recommendedName>
</protein>
<feature type="domain" description="PAS" evidence="12">
    <location>
        <begin position="294"/>
        <end position="339"/>
    </location>
</feature>
<dbReference type="InterPro" id="IPR036890">
    <property type="entry name" value="HATPase_C_sf"/>
</dbReference>
<dbReference type="InterPro" id="IPR013656">
    <property type="entry name" value="PAS_4"/>
</dbReference>
<dbReference type="SMART" id="SM00448">
    <property type="entry name" value="REC"/>
    <property type="match status" value="1"/>
</dbReference>
<evidence type="ECO:0000256" key="5">
    <source>
        <dbReference type="ARBA" id="ARBA00022741"/>
    </source>
</evidence>
<evidence type="ECO:0000259" key="11">
    <source>
        <dbReference type="PROSITE" id="PS50110"/>
    </source>
</evidence>
<feature type="domain" description="Response regulatory" evidence="11">
    <location>
        <begin position="677"/>
        <end position="792"/>
    </location>
</feature>
<dbReference type="InterPro" id="IPR035965">
    <property type="entry name" value="PAS-like_dom_sf"/>
</dbReference>
<evidence type="ECO:0000256" key="6">
    <source>
        <dbReference type="ARBA" id="ARBA00022777"/>
    </source>
</evidence>
<keyword evidence="5" id="KW-0547">Nucleotide-binding</keyword>
<dbReference type="InterPro" id="IPR004358">
    <property type="entry name" value="Sig_transdc_His_kin-like_C"/>
</dbReference>
<dbReference type="CDD" id="cd00130">
    <property type="entry name" value="PAS"/>
    <property type="match status" value="3"/>
</dbReference>
<dbReference type="SUPFAM" id="SSF55785">
    <property type="entry name" value="PYP-like sensor domain (PAS domain)"/>
    <property type="match status" value="3"/>
</dbReference>
<comment type="catalytic activity">
    <reaction evidence="1">
        <text>ATP + protein L-histidine = ADP + protein N-phospho-L-histidine.</text>
        <dbReference type="EC" id="2.7.13.3"/>
    </reaction>
</comment>
<evidence type="ECO:0000256" key="2">
    <source>
        <dbReference type="ARBA" id="ARBA00012438"/>
    </source>
</evidence>
<evidence type="ECO:0000259" key="10">
    <source>
        <dbReference type="PROSITE" id="PS50109"/>
    </source>
</evidence>
<dbReference type="InterPro" id="IPR003594">
    <property type="entry name" value="HATPase_dom"/>
</dbReference>
<feature type="modified residue" description="4-aspartylphosphate" evidence="9">
    <location>
        <position position="727"/>
    </location>
</feature>
<dbReference type="NCBIfam" id="TIGR00229">
    <property type="entry name" value="sensory_box"/>
    <property type="match status" value="3"/>
</dbReference>
<dbReference type="PROSITE" id="PS50112">
    <property type="entry name" value="PAS"/>
    <property type="match status" value="3"/>
</dbReference>
<dbReference type="SUPFAM" id="SSF47384">
    <property type="entry name" value="Homodimeric domain of signal transducing histidine kinase"/>
    <property type="match status" value="1"/>
</dbReference>
<dbReference type="SUPFAM" id="SSF52172">
    <property type="entry name" value="CheY-like"/>
    <property type="match status" value="1"/>
</dbReference>
<sequence>MPKEIYSAAMVSAVPTGHNLLKNLPVAVYTTDAQGRITFFNHAAVEFAGRTPSLDEMWCVTWRQFLPDGTPLPHDQCPMAVALRERRAVRGMEGLAERPDGTRVPFMPYPTPLFDDSGELIGGINVLMDLSDQKRSQAMFEQAQEVTEPPTGSTEHHAQVVDSLARSKHDFELLVRSVTDYAIFMLDTTGHVTSWNSGAEKITGYRTEEIIGRHFSCFYTLEDQAAGIPQLVLTTALREGRYESEGWRLRKDGTRFWANAVLDPVWDNGTLIGFAKVTRDATTRRNAELALFESERRFRGIVNSALDAFAQIDQEGRVTEWNPQAHELFGWSREQVLGKPLANLCFPPGDANAPNWLASVWQNNKTRQTHQLQAVNRAGRRFTAELNASVLILSSGSLMNIFMRDLSEKIQMEIQLRQSQKMEALGQLTGGIAHDFNNILQAIASSLEVVELIGHKEQFTKADKHIQNALSSVRRAAALTHRLLAFARRQALDAQAVDVGVLIAGMSELLRHSIGEHIALQLALPDDLRPAHCDANQLENAILNLAINARDAMPRGGRLRIEAANVNGDDPAAFTALDPDGSYVKITVADSGAGMPADVKERAFDPFYTTKPVGQGTGLGLSMVYGFTRQSGGHCVIDSELGEGTRITLLLPRYVGPVQPAVEPVANVERPAARGEHILLVEDQGAVRDAITEVLGKLGYVVMQASDGLEGISIALAGKPFDLIITDVGLPGVNGRSLAETVRSRQPNVPVLLMTGYDPSAAHSSLSLPAGMALLSKPFNVDALSEQVRRLIEWRHARLETRHS</sequence>
<accession>A0ABW8IKH5</accession>